<dbReference type="EMBL" id="VEPZ02001394">
    <property type="protein sequence ID" value="KAE8675730.1"/>
    <property type="molecule type" value="Genomic_DNA"/>
</dbReference>
<dbReference type="SUPFAM" id="SSF118290">
    <property type="entry name" value="WRKY DNA-binding domain"/>
    <property type="match status" value="1"/>
</dbReference>
<feature type="region of interest" description="Disordered" evidence="7">
    <location>
        <begin position="150"/>
        <end position="169"/>
    </location>
</feature>
<dbReference type="GO" id="GO:0005634">
    <property type="term" value="C:nucleus"/>
    <property type="evidence" value="ECO:0007669"/>
    <property type="project" value="UniProtKB-SubCell"/>
</dbReference>
<evidence type="ECO:0000259" key="8">
    <source>
        <dbReference type="PROSITE" id="PS50811"/>
    </source>
</evidence>
<dbReference type="InterPro" id="IPR044810">
    <property type="entry name" value="WRKY_plant"/>
</dbReference>
<evidence type="ECO:0000313" key="10">
    <source>
        <dbReference type="Proteomes" id="UP000436088"/>
    </source>
</evidence>
<dbReference type="Gene3D" id="2.20.25.80">
    <property type="entry name" value="WRKY domain"/>
    <property type="match status" value="1"/>
</dbReference>
<dbReference type="GO" id="GO:0003700">
    <property type="term" value="F:DNA-binding transcription factor activity"/>
    <property type="evidence" value="ECO:0007669"/>
    <property type="project" value="InterPro"/>
</dbReference>
<dbReference type="FunFam" id="2.20.25.80:FF:000007">
    <property type="entry name" value="WRKY transcription factor 22"/>
    <property type="match status" value="1"/>
</dbReference>
<comment type="caution">
    <text evidence="9">The sequence shown here is derived from an EMBL/GenBank/DDBJ whole genome shotgun (WGS) entry which is preliminary data.</text>
</comment>
<feature type="region of interest" description="Disordered" evidence="7">
    <location>
        <begin position="39"/>
        <end position="79"/>
    </location>
</feature>
<evidence type="ECO:0000256" key="5">
    <source>
        <dbReference type="ARBA" id="ARBA00023242"/>
    </source>
</evidence>
<dbReference type="PANTHER" id="PTHR32096:SF127">
    <property type="entry name" value="WRKY DOMAIN-CONTAINING PROTEIN"/>
    <property type="match status" value="1"/>
</dbReference>
<evidence type="ECO:0000256" key="6">
    <source>
        <dbReference type="ARBA" id="ARBA00060761"/>
    </source>
</evidence>
<reference evidence="9" key="1">
    <citation type="submission" date="2019-09" db="EMBL/GenBank/DDBJ databases">
        <title>Draft genome information of white flower Hibiscus syriacus.</title>
        <authorList>
            <person name="Kim Y.-M."/>
        </authorList>
    </citation>
    <scope>NUCLEOTIDE SEQUENCE [LARGE SCALE GENOMIC DNA]</scope>
    <source>
        <strain evidence="9">YM2019G1</strain>
    </source>
</reference>
<proteinExistence type="inferred from homology"/>
<sequence>MSFPEIFETNPKVLDKLEEIYRPFYPHLIPNSTQTIITTSLPVPPDVDEPDEKPKRQSFSGNKDSNKPKRFSRKNKENTVVQHVTADELPSDVWAWRKYGQKPIKGSPFPRSYYRCSSSKGCLARKQVERSCSNPRVFIITYTGAEHCHDHSTRRSSLTGSTRNESLTAGSKNECVEQRRVQMEEFDGEEGAKILTRDDDELAQRLENLDEGVFLEQFHEIWCP</sequence>
<evidence type="ECO:0000256" key="4">
    <source>
        <dbReference type="ARBA" id="ARBA00023163"/>
    </source>
</evidence>
<evidence type="ECO:0000256" key="3">
    <source>
        <dbReference type="ARBA" id="ARBA00023125"/>
    </source>
</evidence>
<dbReference type="Proteomes" id="UP000436088">
    <property type="component" value="Unassembled WGS sequence"/>
</dbReference>
<accession>A0A6A2XZ08</accession>
<dbReference type="PANTHER" id="PTHR32096">
    <property type="entry name" value="WRKY TRANSCRIPTION FACTOR 30-RELATED-RELATED"/>
    <property type="match status" value="1"/>
</dbReference>
<keyword evidence="10" id="KW-1185">Reference proteome</keyword>
<dbReference type="Pfam" id="PF03106">
    <property type="entry name" value="WRKY"/>
    <property type="match status" value="1"/>
</dbReference>
<evidence type="ECO:0000313" key="9">
    <source>
        <dbReference type="EMBL" id="KAE8675730.1"/>
    </source>
</evidence>
<evidence type="ECO:0000256" key="7">
    <source>
        <dbReference type="SAM" id="MobiDB-lite"/>
    </source>
</evidence>
<keyword evidence="3" id="KW-0238">DNA-binding</keyword>
<dbReference type="GO" id="GO:0000976">
    <property type="term" value="F:transcription cis-regulatory region binding"/>
    <property type="evidence" value="ECO:0007669"/>
    <property type="project" value="TreeGrafter"/>
</dbReference>
<organism evidence="9 10">
    <name type="scientific">Hibiscus syriacus</name>
    <name type="common">Rose of Sharon</name>
    <dbReference type="NCBI Taxonomy" id="106335"/>
    <lineage>
        <taxon>Eukaryota</taxon>
        <taxon>Viridiplantae</taxon>
        <taxon>Streptophyta</taxon>
        <taxon>Embryophyta</taxon>
        <taxon>Tracheophyta</taxon>
        <taxon>Spermatophyta</taxon>
        <taxon>Magnoliopsida</taxon>
        <taxon>eudicotyledons</taxon>
        <taxon>Gunneridae</taxon>
        <taxon>Pentapetalae</taxon>
        <taxon>rosids</taxon>
        <taxon>malvids</taxon>
        <taxon>Malvales</taxon>
        <taxon>Malvaceae</taxon>
        <taxon>Malvoideae</taxon>
        <taxon>Hibiscus</taxon>
    </lineage>
</organism>
<dbReference type="SMART" id="SM00774">
    <property type="entry name" value="WRKY"/>
    <property type="match status" value="1"/>
</dbReference>
<dbReference type="AlphaFoldDB" id="A0A6A2XZ08"/>
<keyword evidence="2" id="KW-0805">Transcription regulation</keyword>
<comment type="subcellular location">
    <subcellularLocation>
        <location evidence="1">Nucleus</location>
    </subcellularLocation>
</comment>
<comment type="similarity">
    <text evidence="6">Belongs to the WRKY group II-e family.</text>
</comment>
<name>A0A6A2XZ08_HIBSY</name>
<gene>
    <name evidence="9" type="ORF">F3Y22_tig00111648pilonHSYRG00405</name>
</gene>
<evidence type="ECO:0000256" key="2">
    <source>
        <dbReference type="ARBA" id="ARBA00023015"/>
    </source>
</evidence>
<protein>
    <submittedName>
        <fullName evidence="9">WRKY transcription factor 29</fullName>
    </submittedName>
</protein>
<dbReference type="InterPro" id="IPR003657">
    <property type="entry name" value="WRKY_dom"/>
</dbReference>
<feature type="domain" description="WRKY" evidence="8">
    <location>
        <begin position="85"/>
        <end position="152"/>
    </location>
</feature>
<dbReference type="InterPro" id="IPR036576">
    <property type="entry name" value="WRKY_dom_sf"/>
</dbReference>
<dbReference type="PROSITE" id="PS50811">
    <property type="entry name" value="WRKY"/>
    <property type="match status" value="1"/>
</dbReference>
<keyword evidence="5" id="KW-0539">Nucleus</keyword>
<keyword evidence="4" id="KW-0804">Transcription</keyword>
<evidence type="ECO:0000256" key="1">
    <source>
        <dbReference type="ARBA" id="ARBA00004123"/>
    </source>
</evidence>